<dbReference type="OrthoDB" id="4638065at2759"/>
<dbReference type="Proteomes" id="UP000012174">
    <property type="component" value="Unassembled WGS sequence"/>
</dbReference>
<dbReference type="Gene3D" id="3.60.130.30">
    <property type="match status" value="1"/>
</dbReference>
<feature type="compositionally biased region" description="Low complexity" evidence="1">
    <location>
        <begin position="602"/>
        <end position="614"/>
    </location>
</feature>
<feature type="compositionally biased region" description="Acidic residues" evidence="1">
    <location>
        <begin position="582"/>
        <end position="591"/>
    </location>
</feature>
<name>M7T3S7_EUTLA</name>
<sequence>MANPTEPIIRYGVENKNIPGDPKGWKMKDCGNVAHWDDSQRYDNFPKFGETDFEIRDDPRIVAVQKLLARLADGESKIYEDGDIVRDTPKELVMDLVVEGFSLRYMRLLDVSYKDKTSYKQATRAQRVDKLSKTKMIIVEPPMSRQVESYLMAGRIHRGEAPKMPMHRPNETDPQGSEDRKEWYKKIQHDACRAFWVKTTRQERDIMRAEARKPSQELLPLIRQIQQEDRSHTNDPFWAYQQDELAAADTDIYEQVDQDILLVLDMNSEPVLCKFKGLFHFLYGSYEVDKVEEALRKWASLPPLPIPETSRHMVDDFIRATKHPEMDLEKATTLEEIEQRQQCVVHYGTWAMKGRHSPSMVWRTPDTKLVRGHPKKVFEDYVDNLMPTFTGSILGLGSEVIRYLFRTIAPEEYQNCCDVFDALPDRQKMHMAEPTFATLAVLGINSYTQRHADANDVKFGFAGLLALGSYEGGNLCFPQLGIQMPYQRGDAVIFRGAEMEHFVSDWTGYRMFLLYTNHHPVRNYAYRVMGKLSPKSNDPHNEGKGKQDHGKEPKDGQEQDLEHSNSSETDSERYSPCWVEPAEQEPEELYETDIHGAGFLGRWGSSSGSGSGSRSRSESDYDKGELVVALPSAAVNETKRNDEDG</sequence>
<evidence type="ECO:0000313" key="3">
    <source>
        <dbReference type="Proteomes" id="UP000012174"/>
    </source>
</evidence>
<proteinExistence type="predicted"/>
<dbReference type="AlphaFoldDB" id="M7T3S7"/>
<feature type="compositionally biased region" description="Basic and acidic residues" evidence="1">
    <location>
        <begin position="615"/>
        <end position="625"/>
    </location>
</feature>
<evidence type="ECO:0000313" key="2">
    <source>
        <dbReference type="EMBL" id="EMR64486.1"/>
    </source>
</evidence>
<keyword evidence="3" id="KW-1185">Reference proteome</keyword>
<evidence type="ECO:0000256" key="1">
    <source>
        <dbReference type="SAM" id="MobiDB-lite"/>
    </source>
</evidence>
<dbReference type="EMBL" id="KB707064">
    <property type="protein sequence ID" value="EMR64486.1"/>
    <property type="molecule type" value="Genomic_DNA"/>
</dbReference>
<dbReference type="KEGG" id="ela:UCREL1_8553"/>
<feature type="region of interest" description="Disordered" evidence="1">
    <location>
        <begin position="531"/>
        <end position="645"/>
    </location>
</feature>
<reference evidence="3" key="1">
    <citation type="journal article" date="2013" name="Genome Announc.">
        <title>Draft genome sequence of the grapevine dieback fungus Eutypa lata UCR-EL1.</title>
        <authorList>
            <person name="Blanco-Ulate B."/>
            <person name="Rolshausen P.E."/>
            <person name="Cantu D."/>
        </authorList>
    </citation>
    <scope>NUCLEOTIDE SEQUENCE [LARGE SCALE GENOMIC DNA]</scope>
    <source>
        <strain evidence="3">UCR-EL1</strain>
    </source>
</reference>
<gene>
    <name evidence="2" type="ORF">UCREL1_8553</name>
</gene>
<accession>M7T3S7</accession>
<dbReference type="eggNOG" id="ENOG502QU1V">
    <property type="taxonomic scope" value="Eukaryota"/>
</dbReference>
<dbReference type="HOGENOM" id="CLU_030580_0_0_1"/>
<organism evidence="2 3">
    <name type="scientific">Eutypa lata (strain UCR-EL1)</name>
    <name type="common">Grapevine dieback disease fungus</name>
    <name type="synonym">Eutypa armeniacae</name>
    <dbReference type="NCBI Taxonomy" id="1287681"/>
    <lineage>
        <taxon>Eukaryota</taxon>
        <taxon>Fungi</taxon>
        <taxon>Dikarya</taxon>
        <taxon>Ascomycota</taxon>
        <taxon>Pezizomycotina</taxon>
        <taxon>Sordariomycetes</taxon>
        <taxon>Xylariomycetidae</taxon>
        <taxon>Xylariales</taxon>
        <taxon>Diatrypaceae</taxon>
        <taxon>Eutypa</taxon>
    </lineage>
</organism>
<protein>
    <submittedName>
        <fullName evidence="2">Uncharacterized protein</fullName>
    </submittedName>
</protein>
<feature type="compositionally biased region" description="Basic and acidic residues" evidence="1">
    <location>
        <begin position="537"/>
        <end position="573"/>
    </location>
</feature>